<feature type="region of interest" description="Disordered" evidence="1">
    <location>
        <begin position="345"/>
        <end position="468"/>
    </location>
</feature>
<dbReference type="PROSITE" id="PS51644">
    <property type="entry name" value="HTH_OST"/>
    <property type="match status" value="1"/>
</dbReference>
<proteinExistence type="predicted"/>
<feature type="compositionally biased region" description="Basic and acidic residues" evidence="1">
    <location>
        <begin position="938"/>
        <end position="947"/>
    </location>
</feature>
<dbReference type="STRING" id="63057.A0A2P5ED83"/>
<dbReference type="GO" id="GO:0004540">
    <property type="term" value="F:RNA nuclease activity"/>
    <property type="evidence" value="ECO:0007669"/>
    <property type="project" value="InterPro"/>
</dbReference>
<organism evidence="3 4">
    <name type="scientific">Trema orientale</name>
    <name type="common">Charcoal tree</name>
    <name type="synonym">Celtis orientalis</name>
    <dbReference type="NCBI Taxonomy" id="63057"/>
    <lineage>
        <taxon>Eukaryota</taxon>
        <taxon>Viridiplantae</taxon>
        <taxon>Streptophyta</taxon>
        <taxon>Embryophyta</taxon>
        <taxon>Tracheophyta</taxon>
        <taxon>Spermatophyta</taxon>
        <taxon>Magnoliopsida</taxon>
        <taxon>eudicotyledons</taxon>
        <taxon>Gunneridae</taxon>
        <taxon>Pentapetalae</taxon>
        <taxon>rosids</taxon>
        <taxon>fabids</taxon>
        <taxon>Rosales</taxon>
        <taxon>Cannabaceae</taxon>
        <taxon>Trema</taxon>
    </lineage>
</organism>
<dbReference type="GO" id="GO:0005777">
    <property type="term" value="C:peroxisome"/>
    <property type="evidence" value="ECO:0007669"/>
    <property type="project" value="InterPro"/>
</dbReference>
<evidence type="ECO:0000259" key="2">
    <source>
        <dbReference type="PROSITE" id="PS51644"/>
    </source>
</evidence>
<evidence type="ECO:0000313" key="4">
    <source>
        <dbReference type="Proteomes" id="UP000237000"/>
    </source>
</evidence>
<dbReference type="Gene3D" id="3.40.50.1010">
    <property type="entry name" value="5'-nuclease"/>
    <property type="match status" value="1"/>
</dbReference>
<gene>
    <name evidence="3" type="ORF">TorRG33x02_206620</name>
</gene>
<feature type="region of interest" description="Disordered" evidence="1">
    <location>
        <begin position="835"/>
        <end position="863"/>
    </location>
</feature>
<keyword evidence="4" id="KW-1185">Reference proteome</keyword>
<feature type="compositionally biased region" description="Low complexity" evidence="1">
    <location>
        <begin position="11"/>
        <end position="21"/>
    </location>
</feature>
<evidence type="ECO:0000256" key="1">
    <source>
        <dbReference type="SAM" id="MobiDB-lite"/>
    </source>
</evidence>
<dbReference type="Pfam" id="PF12872">
    <property type="entry name" value="OST-HTH"/>
    <property type="match status" value="1"/>
</dbReference>
<dbReference type="PANTHER" id="PTHR14379">
    <property type="entry name" value="LIMKAIN B LKAP"/>
    <property type="match status" value="1"/>
</dbReference>
<dbReference type="AlphaFoldDB" id="A0A2P5ED83"/>
<comment type="caution">
    <text evidence="3">The sequence shown here is derived from an EMBL/GenBank/DDBJ whole genome shotgun (WGS) entry which is preliminary data.</text>
</comment>
<accession>A0A2P5ED83</accession>
<feature type="compositionally biased region" description="Polar residues" evidence="1">
    <location>
        <begin position="551"/>
        <end position="570"/>
    </location>
</feature>
<feature type="compositionally biased region" description="Basic and acidic residues" evidence="1">
    <location>
        <begin position="956"/>
        <end position="969"/>
    </location>
</feature>
<feature type="compositionally biased region" description="Basic and acidic residues" evidence="1">
    <location>
        <begin position="360"/>
        <end position="380"/>
    </location>
</feature>
<dbReference type="CDD" id="cd10910">
    <property type="entry name" value="PIN_limkain_b1_N_like"/>
    <property type="match status" value="1"/>
</dbReference>
<dbReference type="Pfam" id="PF14418">
    <property type="entry name" value="OHA"/>
    <property type="match status" value="1"/>
</dbReference>
<dbReference type="FunCoup" id="A0A2P5ED83">
    <property type="interactions" value="990"/>
</dbReference>
<sequence length="969" mass="107267">MRHLSPKTPFLLSSSGSSSSSSHPLFLLLSSYSSAPHSFPRRHEEESRNVRVSVWWDFENCNVPSGINVFKISHTITAAIRANGIKGPIEITAFGDMLQLSRLKQEALSSTGINLTHIPSGGKNSADRSLLLNLMCWVSQNPPPAHLFLISGDRDFASVLHRLRMNNYNILLASQESAPGVLCSAASIMWHWHDLLRGENLTGKYFNQPPDGPYGSWYGHYKVPLLNPFSDLEQAASLQIEEPSEPNTDDKPRPVPKAVLNKLRQIVNSHPKGLTITDLRHELGKCNVNLGKDYYGYKRFVPFLLSQKNILRIKHEGDGHYIIFPIIQRSPETLEDNTGVSREIAGNNEDEDLNSPSKLSCDEKSVKDGAERKTLPKSLEKLSISPPTDLNVKDTLGKAHKPSVDENMTKMVHKLESESHLPPGDEKNAERVKSPKSDSHLPPGEEKIIETVNGPEPKSSLSPVLEQDTPSEVGFFRKFWREWFGNKSGDFDNKTCNQEKSGTSADGSEEKSHTTSEKDFTSESSSSKGKDEEKHSKSTAPFVDSEPPPSHSLSLNESALDNRTSTSSETYENKPVRSPGFLDRVRNWCKFWKSSSDSDYLSDRSSERPNLIIGHSEEQNLFLKDSFWTSMESFMETPKGSLLVSESRTREQMAHDLQREGPSCLQSLGENDLLHLVDLLISEKNWVEECPSEAFPFKLIRVAKSENVSHVDSSPFNKKNLPVRSRDQKLGFEKLASLLNTLSGVKIESGYVVPSDNTPGIMSLESTVPDNQENLSHTVASNSDTSKKGDGFDSLWEELGPVASSKSNSFKSGLMVRKSAVESVEKQMDFAYEPALSDDEFSDSGDASTGVGAKGQRKAGQVKDGSSLLQILDSWYSSNGGDGCKDETENVNALLDFSKDTEKLSGSSEVGSKSESSLKSQVKKQRPQKNYSFVSDPVSHDNNEKLVDGILGNLRKSNESSKNAEVKVQ</sequence>
<feature type="compositionally biased region" description="Basic and acidic residues" evidence="1">
    <location>
        <begin position="391"/>
        <end position="449"/>
    </location>
</feature>
<feature type="region of interest" description="Disordered" evidence="1">
    <location>
        <begin position="902"/>
        <end position="969"/>
    </location>
</feature>
<evidence type="ECO:0000313" key="3">
    <source>
        <dbReference type="EMBL" id="PON83507.1"/>
    </source>
</evidence>
<dbReference type="InterPro" id="IPR024768">
    <property type="entry name" value="Marf1"/>
</dbReference>
<dbReference type="EMBL" id="JXTC01000177">
    <property type="protein sequence ID" value="PON83507.1"/>
    <property type="molecule type" value="Genomic_DNA"/>
</dbReference>
<name>A0A2P5ED83_TREOI</name>
<dbReference type="InterPro" id="IPR021139">
    <property type="entry name" value="NYN"/>
</dbReference>
<dbReference type="InterPro" id="IPR025677">
    <property type="entry name" value="OST-HTH-assoc_dom"/>
</dbReference>
<reference evidence="4" key="1">
    <citation type="submission" date="2016-06" db="EMBL/GenBank/DDBJ databases">
        <title>Parallel loss of symbiosis genes in relatives of nitrogen-fixing non-legume Parasponia.</title>
        <authorList>
            <person name="Van Velzen R."/>
            <person name="Holmer R."/>
            <person name="Bu F."/>
            <person name="Rutten L."/>
            <person name="Van Zeijl A."/>
            <person name="Liu W."/>
            <person name="Santuari L."/>
            <person name="Cao Q."/>
            <person name="Sharma T."/>
            <person name="Shen D."/>
            <person name="Roswanjaya Y."/>
            <person name="Wardhani T."/>
            <person name="Kalhor M.S."/>
            <person name="Jansen J."/>
            <person name="Van den Hoogen J."/>
            <person name="Gungor B."/>
            <person name="Hartog M."/>
            <person name="Hontelez J."/>
            <person name="Verver J."/>
            <person name="Yang W.-C."/>
            <person name="Schijlen E."/>
            <person name="Repin R."/>
            <person name="Schilthuizen M."/>
            <person name="Schranz E."/>
            <person name="Heidstra R."/>
            <person name="Miyata K."/>
            <person name="Fedorova E."/>
            <person name="Kohlen W."/>
            <person name="Bisseling T."/>
            <person name="Smit S."/>
            <person name="Geurts R."/>
        </authorList>
    </citation>
    <scope>NUCLEOTIDE SEQUENCE [LARGE SCALE GENOMIC DNA]</scope>
    <source>
        <strain evidence="4">cv. RG33-2</strain>
    </source>
</reference>
<dbReference type="OrthoDB" id="549353at2759"/>
<feature type="region of interest" description="Disordered" evidence="1">
    <location>
        <begin position="1"/>
        <end position="21"/>
    </location>
</feature>
<feature type="region of interest" description="Disordered" evidence="1">
    <location>
        <begin position="486"/>
        <end position="576"/>
    </location>
</feature>
<feature type="compositionally biased region" description="Basic and acidic residues" evidence="1">
    <location>
        <begin position="508"/>
        <end position="521"/>
    </location>
</feature>
<dbReference type="PANTHER" id="PTHR14379:SF6">
    <property type="entry name" value="EMB|CAB71880.1"/>
    <property type="match status" value="1"/>
</dbReference>
<feature type="compositionally biased region" description="Polar residues" evidence="1">
    <location>
        <begin position="494"/>
        <end position="506"/>
    </location>
</feature>
<dbReference type="InterPro" id="IPR025605">
    <property type="entry name" value="OST-HTH/LOTUS_dom"/>
</dbReference>
<dbReference type="InterPro" id="IPR041966">
    <property type="entry name" value="LOTUS-like"/>
</dbReference>
<protein>
    <submittedName>
        <fullName evidence="3">Meiosis arrest female protein</fullName>
    </submittedName>
</protein>
<dbReference type="Pfam" id="PF01936">
    <property type="entry name" value="NYN"/>
    <property type="match status" value="1"/>
</dbReference>
<dbReference type="Gene3D" id="3.30.420.610">
    <property type="entry name" value="LOTUS domain-like"/>
    <property type="match status" value="1"/>
</dbReference>
<dbReference type="GO" id="GO:0010468">
    <property type="term" value="P:regulation of gene expression"/>
    <property type="evidence" value="ECO:0007669"/>
    <property type="project" value="InterPro"/>
</dbReference>
<dbReference type="Proteomes" id="UP000237000">
    <property type="component" value="Unassembled WGS sequence"/>
</dbReference>
<feature type="domain" description="HTH OST-type" evidence="2">
    <location>
        <begin position="255"/>
        <end position="327"/>
    </location>
</feature>
<feature type="compositionally biased region" description="Low complexity" evidence="1">
    <location>
        <begin position="904"/>
        <end position="920"/>
    </location>
</feature>
<dbReference type="InParanoid" id="A0A2P5ED83"/>